<dbReference type="CDD" id="cd06170">
    <property type="entry name" value="LuxR_C_like"/>
    <property type="match status" value="1"/>
</dbReference>
<dbReference type="Proteomes" id="UP000220246">
    <property type="component" value="Unassembled WGS sequence"/>
</dbReference>
<accession>A0A2A7UZM3</accession>
<evidence type="ECO:0000313" key="4">
    <source>
        <dbReference type="Proteomes" id="UP000220246"/>
    </source>
</evidence>
<dbReference type="STRING" id="1219032.GCA_001515545_04147"/>
<dbReference type="SMART" id="SM00421">
    <property type="entry name" value="HTH_LUXR"/>
    <property type="match status" value="1"/>
</dbReference>
<comment type="caution">
    <text evidence="3">The sequence shown here is derived from an EMBL/GenBank/DDBJ whole genome shotgun (WGS) entry which is preliminary data.</text>
</comment>
<reference evidence="4" key="1">
    <citation type="submission" date="2017-09" db="EMBL/GenBank/DDBJ databases">
        <title>FDA dAtabase for Regulatory Grade micrObial Sequences (FDA-ARGOS): Supporting development and validation of Infectious Disease Dx tests.</title>
        <authorList>
            <person name="Minogue T."/>
            <person name="Wolcott M."/>
            <person name="Wasieloski L."/>
            <person name="Aguilar W."/>
            <person name="Moore D."/>
            <person name="Tallon L."/>
            <person name="Sadzewicz L."/>
            <person name="Ott S."/>
            <person name="Zhao X."/>
            <person name="Nagaraj S."/>
            <person name="Vavikolanu K."/>
            <person name="Aluvathingal J."/>
            <person name="Nadendla S."/>
            <person name="Sichtig H."/>
        </authorList>
    </citation>
    <scope>NUCLEOTIDE SEQUENCE [LARGE SCALE GENOMIC DNA]</scope>
    <source>
        <strain evidence="4">FDAARGOS_394</strain>
    </source>
</reference>
<dbReference type="PANTHER" id="PTHR43214">
    <property type="entry name" value="TWO-COMPONENT RESPONSE REGULATOR"/>
    <property type="match status" value="1"/>
</dbReference>
<dbReference type="PROSITE" id="PS50043">
    <property type="entry name" value="HTH_LUXR_2"/>
    <property type="match status" value="1"/>
</dbReference>
<dbReference type="RefSeq" id="WP_066541992.1">
    <property type="nucleotide sequence ID" value="NZ_PDEA01000001.1"/>
</dbReference>
<evidence type="ECO:0000256" key="1">
    <source>
        <dbReference type="ARBA" id="ARBA00023125"/>
    </source>
</evidence>
<gene>
    <name evidence="3" type="ORF">CRM82_20935</name>
</gene>
<dbReference type="EMBL" id="PDEA01000001">
    <property type="protein sequence ID" value="PEH90740.1"/>
    <property type="molecule type" value="Genomic_DNA"/>
</dbReference>
<dbReference type="InterPro" id="IPR000792">
    <property type="entry name" value="Tscrpt_reg_LuxR_C"/>
</dbReference>
<dbReference type="Gene3D" id="3.40.50.2300">
    <property type="match status" value="1"/>
</dbReference>
<dbReference type="GO" id="GO:0003677">
    <property type="term" value="F:DNA binding"/>
    <property type="evidence" value="ECO:0007669"/>
    <property type="project" value="UniProtKB-KW"/>
</dbReference>
<dbReference type="AlphaFoldDB" id="A0A2A7UZM3"/>
<dbReference type="GeneID" id="80803106"/>
<dbReference type="GO" id="GO:0006355">
    <property type="term" value="P:regulation of DNA-templated transcription"/>
    <property type="evidence" value="ECO:0007669"/>
    <property type="project" value="InterPro"/>
</dbReference>
<evidence type="ECO:0000313" key="3">
    <source>
        <dbReference type="EMBL" id="PEH90740.1"/>
    </source>
</evidence>
<dbReference type="PANTHER" id="PTHR43214:SF43">
    <property type="entry name" value="TWO-COMPONENT RESPONSE REGULATOR"/>
    <property type="match status" value="1"/>
</dbReference>
<proteinExistence type="predicted"/>
<protein>
    <submittedName>
        <fullName evidence="3">DNA-binding response regulator</fullName>
    </submittedName>
</protein>
<dbReference type="InterPro" id="IPR039420">
    <property type="entry name" value="WalR-like"/>
</dbReference>
<dbReference type="PROSITE" id="PS00622">
    <property type="entry name" value="HTH_LUXR_1"/>
    <property type="match status" value="1"/>
</dbReference>
<name>A0A2A7UZM3_COMTR</name>
<dbReference type="InterPro" id="IPR016032">
    <property type="entry name" value="Sig_transdc_resp-reg_C-effctor"/>
</dbReference>
<dbReference type="OrthoDB" id="9794397at2"/>
<feature type="domain" description="HTH luxR-type" evidence="2">
    <location>
        <begin position="142"/>
        <end position="207"/>
    </location>
</feature>
<keyword evidence="1 3" id="KW-0238">DNA-binding</keyword>
<dbReference type="SUPFAM" id="SSF46894">
    <property type="entry name" value="C-terminal effector domain of the bipartite response regulators"/>
    <property type="match status" value="1"/>
</dbReference>
<evidence type="ECO:0000259" key="2">
    <source>
        <dbReference type="PROSITE" id="PS50043"/>
    </source>
</evidence>
<organism evidence="3 4">
    <name type="scientific">Comamonas terrigena</name>
    <dbReference type="NCBI Taxonomy" id="32013"/>
    <lineage>
        <taxon>Bacteria</taxon>
        <taxon>Pseudomonadati</taxon>
        <taxon>Pseudomonadota</taxon>
        <taxon>Betaproteobacteria</taxon>
        <taxon>Burkholderiales</taxon>
        <taxon>Comamonadaceae</taxon>
        <taxon>Comamonas</taxon>
    </lineage>
</organism>
<dbReference type="Pfam" id="PF00196">
    <property type="entry name" value="GerE"/>
    <property type="match status" value="1"/>
</dbReference>
<dbReference type="PRINTS" id="PR00038">
    <property type="entry name" value="HTHLUXR"/>
</dbReference>
<keyword evidence="4" id="KW-1185">Reference proteome</keyword>
<sequence>MYALPVLMLTQDAALWQHWQQVAGPQWLPARGTSLADLERWKQQGRHLAILDASLPQLPQWGDARWSSLLGEVKLLVLSSRPSDDVGRQVLGAGASGYAHAYSTPATLGSILQSIATGNIWLGRSLLQRLLQDVGTRLPEPGVQWADALSQREQEVARFAAMGDSNAEIADRLSISERTVRAHLSAIFEKLQVSDRLMLALKVHGIGKKTPA</sequence>